<dbReference type="AlphaFoldDB" id="A0AAP3E503"/>
<dbReference type="RefSeq" id="WP_342806025.1">
    <property type="nucleotide sequence ID" value="NZ_JAOPJZ010000001.1"/>
</dbReference>
<feature type="transmembrane region" description="Helical" evidence="1">
    <location>
        <begin position="50"/>
        <end position="68"/>
    </location>
</feature>
<gene>
    <name evidence="2" type="ORF">OB919_02450</name>
</gene>
<proteinExistence type="predicted"/>
<reference evidence="2 3" key="1">
    <citation type="submission" date="2022-09" db="EMBL/GenBank/DDBJ databases">
        <title>Enrichment on poylsaccharides allowed isolation of novel metabolic and taxonomic groups of Haloarchaea.</title>
        <authorList>
            <person name="Sorokin D.Y."/>
            <person name="Elcheninov A.G."/>
            <person name="Khizhniak T.V."/>
            <person name="Kolganova T.V."/>
            <person name="Kublanov I.V."/>
        </authorList>
    </citation>
    <scope>NUCLEOTIDE SEQUENCE [LARGE SCALE GENOMIC DNA]</scope>
    <source>
        <strain evidence="2 3">AArc-curdl1</strain>
    </source>
</reference>
<dbReference type="EMBL" id="JAOPJZ010000001">
    <property type="protein sequence ID" value="MCU4750851.1"/>
    <property type="molecule type" value="Genomic_DNA"/>
</dbReference>
<evidence type="ECO:0000313" key="3">
    <source>
        <dbReference type="Proteomes" id="UP001321047"/>
    </source>
</evidence>
<keyword evidence="1" id="KW-0472">Membrane</keyword>
<protein>
    <submittedName>
        <fullName evidence="2">Uncharacterized protein</fullName>
    </submittedName>
</protein>
<comment type="caution">
    <text evidence="2">The sequence shown here is derived from an EMBL/GenBank/DDBJ whole genome shotgun (WGS) entry which is preliminary data.</text>
</comment>
<keyword evidence="1" id="KW-0812">Transmembrane</keyword>
<accession>A0AAP3E503</accession>
<evidence type="ECO:0000256" key="1">
    <source>
        <dbReference type="SAM" id="Phobius"/>
    </source>
</evidence>
<feature type="transmembrane region" description="Helical" evidence="1">
    <location>
        <begin position="74"/>
        <end position="94"/>
    </location>
</feature>
<keyword evidence="3" id="KW-1185">Reference proteome</keyword>
<name>A0AAP3E503_9EURY</name>
<evidence type="ECO:0000313" key="2">
    <source>
        <dbReference type="EMBL" id="MCU4750851.1"/>
    </source>
</evidence>
<sequence length="96" mass="10878">MKGASISPWETGACAGYWNRRMFSNESTGVPERKETRLYPEHDPRVMNEWGATIGLALVFSLSLWVVYQLESVWVWLVWGALMVGLSGAALIQFNR</sequence>
<dbReference type="Proteomes" id="UP001321047">
    <property type="component" value="Unassembled WGS sequence"/>
</dbReference>
<organism evidence="2 3">
    <name type="scientific">Natronosalvus hydrolyticus</name>
    <dbReference type="NCBI Taxonomy" id="2979988"/>
    <lineage>
        <taxon>Archaea</taxon>
        <taxon>Methanobacteriati</taxon>
        <taxon>Methanobacteriota</taxon>
        <taxon>Stenosarchaea group</taxon>
        <taxon>Halobacteria</taxon>
        <taxon>Halobacteriales</taxon>
        <taxon>Natrialbaceae</taxon>
        <taxon>Natronosalvus</taxon>
    </lineage>
</organism>
<keyword evidence="1" id="KW-1133">Transmembrane helix</keyword>